<organism evidence="1 2">
    <name type="scientific">Escherichia phage phiWec189</name>
    <dbReference type="NCBI Taxonomy" id="2992785"/>
    <lineage>
        <taxon>Viruses</taxon>
        <taxon>Duplodnaviria</taxon>
        <taxon>Heunggongvirae</taxon>
        <taxon>Uroviricota</taxon>
        <taxon>Caudoviricetes</taxon>
        <taxon>Vequintavirinae</taxon>
        <taxon>Vequintavirus</taxon>
        <taxon>Vequintavirus phiWec189</taxon>
    </lineage>
</organism>
<accession>A0ACA8S9M6</accession>
<keyword evidence="2" id="KW-1185">Reference proteome</keyword>
<reference evidence="1 2" key="1">
    <citation type="journal article" date="2023" name="Phage (New Rochelle)">
        <title>Tailoring Effective Phage Cocktails for Long-Term Lysis of Escherichia coli Based on Physiological Properties of Constituent Phages.</title>
        <authorList>
            <person name="Kaneko T."/>
            <person name="Osaka T."/>
            <person name="Tsuneda S."/>
        </authorList>
    </citation>
    <scope>NUCLEOTIDE SEQUENCE [LARGE SCALE GENOMIC DNA]</scope>
    <source>
        <strain evidence="2">phiWec189</strain>
    </source>
</reference>
<dbReference type="Proteomes" id="UP001652996">
    <property type="component" value="Segment"/>
</dbReference>
<evidence type="ECO:0000313" key="1">
    <source>
        <dbReference type="EMBL" id="BDU13604.1"/>
    </source>
</evidence>
<sequence length="65" mass="8241">MKINFEKIVKRSHDSKELPERRQRNNKLNKPKRFGKIWRNHYDRKLPSLLLERERQAERYRHKDK</sequence>
<proteinExistence type="predicted"/>
<name>A0ACA8S9M6_9CAUD</name>
<evidence type="ECO:0000313" key="2">
    <source>
        <dbReference type="Proteomes" id="UP001652996"/>
    </source>
</evidence>
<protein>
    <submittedName>
        <fullName evidence="1">Uncharacterized protein</fullName>
    </submittedName>
</protein>
<dbReference type="EMBL" id="LC739538">
    <property type="protein sequence ID" value="BDU13604.1"/>
    <property type="molecule type" value="Genomic_DNA"/>
</dbReference>